<proteinExistence type="predicted"/>
<dbReference type="InterPro" id="IPR036188">
    <property type="entry name" value="FAD/NAD-bd_sf"/>
</dbReference>
<feature type="domain" description="FAD-dependent urate hydroxylase HpyO/Asp monooxygenase CreE-like FAD/NAD(P)-binding" evidence="1">
    <location>
        <begin position="9"/>
        <end position="154"/>
    </location>
</feature>
<dbReference type="EMBL" id="RCHI01000027">
    <property type="protein sequence ID" value="RLL61889.1"/>
    <property type="molecule type" value="Genomic_DNA"/>
</dbReference>
<reference evidence="2 3" key="1">
    <citation type="submission" date="2018-10" db="EMBL/GenBank/DDBJ databases">
        <title>Rhodobacter sp . BO-81.</title>
        <authorList>
            <person name="Im W.T."/>
        </authorList>
    </citation>
    <scope>NUCLEOTIDE SEQUENCE [LARGE SCALE GENOMIC DNA]</scope>
    <source>
        <strain evidence="2 3">BO-81</strain>
    </source>
</reference>
<evidence type="ECO:0000313" key="2">
    <source>
        <dbReference type="EMBL" id="RLL61889.1"/>
    </source>
</evidence>
<dbReference type="Gene3D" id="3.50.50.60">
    <property type="entry name" value="FAD/NAD(P)-binding domain"/>
    <property type="match status" value="1"/>
</dbReference>
<accession>A0A421BJC6</accession>
<sequence length="452" mass="48917">MFGRPQVLVIGGGASGVLMAAHLLRRADVQIEVTLLERTGQPGRGIAYDTDDPDHLLNTRVAQMSAFPDAPADFERWLQTGGRRVSGADFVDRGTYGRYLESLLAPWRRGPDARRLTSVQAECLRLSETAEGVSATLDDGRVLRADCAILATGHAVPAAPPRPLRGAWDFTPPDDPMATVAIIGTGLSMVDHVATLLRGGHRGPIYCLSRRGLLPQEHAATPSSPCFPPQIPLGAPVSQTLHWLRGLVRLAEAQGGSWRDAVDAIRPRVAQIWQSWPQAERARFLRHAASWWEVHRHRMPPASAERIFRATASGQLRILRGSFVAAQEQPDRRIVLAIAPRRGDSPDRLVADHVIDCRGIRRDPARHAAPVIRDLLARGAARLDPLGLGLDTTPAARVIDTQGAVSARVFAIGPAARGALWEITAVPDIREQTSALAQTCCAQPETTLAAGE</sequence>
<evidence type="ECO:0000313" key="3">
    <source>
        <dbReference type="Proteomes" id="UP000279673"/>
    </source>
</evidence>
<dbReference type="SUPFAM" id="SSF51905">
    <property type="entry name" value="FAD/NAD(P)-binding domain"/>
    <property type="match status" value="1"/>
</dbReference>
<name>A0A421BJC6_9RHOB</name>
<evidence type="ECO:0000259" key="1">
    <source>
        <dbReference type="Pfam" id="PF13454"/>
    </source>
</evidence>
<keyword evidence="3" id="KW-1185">Reference proteome</keyword>
<dbReference type="InterPro" id="IPR038732">
    <property type="entry name" value="HpyO/CreE_NAD-binding"/>
</dbReference>
<organism evidence="2 3">
    <name type="scientific">Paenirhodobacter hankyongi</name>
    <dbReference type="NCBI Taxonomy" id="2294033"/>
    <lineage>
        <taxon>Bacteria</taxon>
        <taxon>Pseudomonadati</taxon>
        <taxon>Pseudomonadota</taxon>
        <taxon>Alphaproteobacteria</taxon>
        <taxon>Rhodobacterales</taxon>
        <taxon>Rhodobacter group</taxon>
        <taxon>Paenirhodobacter</taxon>
    </lineage>
</organism>
<gene>
    <name evidence="2" type="ORF">DYS74_17735</name>
</gene>
<dbReference type="Proteomes" id="UP000279673">
    <property type="component" value="Unassembled WGS sequence"/>
</dbReference>
<dbReference type="AlphaFoldDB" id="A0A421BJC6"/>
<dbReference type="PANTHER" id="PTHR40254:SF1">
    <property type="entry name" value="BLR0577 PROTEIN"/>
    <property type="match status" value="1"/>
</dbReference>
<dbReference type="InterPro" id="IPR052189">
    <property type="entry name" value="L-asp_N-monooxygenase_NS-form"/>
</dbReference>
<dbReference type="Pfam" id="PF13454">
    <property type="entry name" value="NAD_binding_9"/>
    <property type="match status" value="1"/>
</dbReference>
<comment type="caution">
    <text evidence="2">The sequence shown here is derived from an EMBL/GenBank/DDBJ whole genome shotgun (WGS) entry which is preliminary data.</text>
</comment>
<dbReference type="PANTHER" id="PTHR40254">
    <property type="entry name" value="BLR0577 PROTEIN"/>
    <property type="match status" value="1"/>
</dbReference>
<protein>
    <submittedName>
        <fullName evidence="2">FAD-dependent oxidoreductase</fullName>
    </submittedName>
</protein>